<accession>A0A151MFU7</accession>
<proteinExistence type="predicted"/>
<protein>
    <submittedName>
        <fullName evidence="1">Uncharacterized protein</fullName>
    </submittedName>
</protein>
<organism evidence="1 2">
    <name type="scientific">Alligator mississippiensis</name>
    <name type="common">American alligator</name>
    <dbReference type="NCBI Taxonomy" id="8496"/>
    <lineage>
        <taxon>Eukaryota</taxon>
        <taxon>Metazoa</taxon>
        <taxon>Chordata</taxon>
        <taxon>Craniata</taxon>
        <taxon>Vertebrata</taxon>
        <taxon>Euteleostomi</taxon>
        <taxon>Archelosauria</taxon>
        <taxon>Archosauria</taxon>
        <taxon>Crocodylia</taxon>
        <taxon>Alligatoridae</taxon>
        <taxon>Alligatorinae</taxon>
        <taxon>Alligator</taxon>
    </lineage>
</organism>
<evidence type="ECO:0000313" key="2">
    <source>
        <dbReference type="Proteomes" id="UP000050525"/>
    </source>
</evidence>
<dbReference type="Proteomes" id="UP000050525">
    <property type="component" value="Unassembled WGS sequence"/>
</dbReference>
<reference evidence="1 2" key="1">
    <citation type="journal article" date="2012" name="Genome Biol.">
        <title>Sequencing three crocodilian genomes to illuminate the evolution of archosaurs and amniotes.</title>
        <authorList>
            <person name="St John J.A."/>
            <person name="Braun E.L."/>
            <person name="Isberg S.R."/>
            <person name="Miles L.G."/>
            <person name="Chong A.Y."/>
            <person name="Gongora J."/>
            <person name="Dalzell P."/>
            <person name="Moran C."/>
            <person name="Bed'hom B."/>
            <person name="Abzhanov A."/>
            <person name="Burgess S.C."/>
            <person name="Cooksey A.M."/>
            <person name="Castoe T.A."/>
            <person name="Crawford N.G."/>
            <person name="Densmore L.D."/>
            <person name="Drew J.C."/>
            <person name="Edwards S.V."/>
            <person name="Faircloth B.C."/>
            <person name="Fujita M.K."/>
            <person name="Greenwold M.J."/>
            <person name="Hoffmann F.G."/>
            <person name="Howard J.M."/>
            <person name="Iguchi T."/>
            <person name="Janes D.E."/>
            <person name="Khan S.Y."/>
            <person name="Kohno S."/>
            <person name="de Koning A.J."/>
            <person name="Lance S.L."/>
            <person name="McCarthy F.M."/>
            <person name="McCormack J.E."/>
            <person name="Merchant M.E."/>
            <person name="Peterson D.G."/>
            <person name="Pollock D.D."/>
            <person name="Pourmand N."/>
            <person name="Raney B.J."/>
            <person name="Roessler K.A."/>
            <person name="Sanford J.R."/>
            <person name="Sawyer R.H."/>
            <person name="Schmidt C.J."/>
            <person name="Triplett E.W."/>
            <person name="Tuberville T.D."/>
            <person name="Venegas-Anaya M."/>
            <person name="Howard J.T."/>
            <person name="Jarvis E.D."/>
            <person name="Guillette L.J.Jr."/>
            <person name="Glenn T.C."/>
            <person name="Green R.E."/>
            <person name="Ray D.A."/>
        </authorList>
    </citation>
    <scope>NUCLEOTIDE SEQUENCE [LARGE SCALE GENOMIC DNA]</scope>
    <source>
        <strain evidence="1">KSC_2009_1</strain>
    </source>
</reference>
<sequence>MLLLEGHHQRASSAVVSACAVPRTMEAEFGYARSFPRNKVRQTNRNYLKKPMPNTLASIPSCSPEKLRREALQAKKHLSRCMDVQSHEVPVSNGPFSWR</sequence>
<dbReference type="EMBL" id="AKHW03006215">
    <property type="protein sequence ID" value="KYO23373.1"/>
    <property type="molecule type" value="Genomic_DNA"/>
</dbReference>
<gene>
    <name evidence="1" type="ORF">Y1Q_0005757</name>
</gene>
<comment type="caution">
    <text evidence="1">The sequence shown here is derived from an EMBL/GenBank/DDBJ whole genome shotgun (WGS) entry which is preliminary data.</text>
</comment>
<evidence type="ECO:0000313" key="1">
    <source>
        <dbReference type="EMBL" id="KYO23373.1"/>
    </source>
</evidence>
<dbReference type="AlphaFoldDB" id="A0A151MFU7"/>
<keyword evidence="2" id="KW-1185">Reference proteome</keyword>
<name>A0A151MFU7_ALLMI</name>